<reference evidence="2 3" key="1">
    <citation type="submission" date="2024-03" db="EMBL/GenBank/DDBJ databases">
        <authorList>
            <person name="Martinez-Hernandez J."/>
        </authorList>
    </citation>
    <scope>NUCLEOTIDE SEQUENCE [LARGE SCALE GENOMIC DNA]</scope>
</reference>
<comment type="caution">
    <text evidence="2">The sequence shown here is derived from an EMBL/GenBank/DDBJ whole genome shotgun (WGS) entry which is preliminary data.</text>
</comment>
<feature type="compositionally biased region" description="Polar residues" evidence="1">
    <location>
        <begin position="75"/>
        <end position="89"/>
    </location>
</feature>
<accession>A0AAV1Y055</accession>
<evidence type="ECO:0000256" key="1">
    <source>
        <dbReference type="SAM" id="MobiDB-lite"/>
    </source>
</evidence>
<name>A0AAV1Y055_LUPLU</name>
<dbReference type="AlphaFoldDB" id="A0AAV1Y055"/>
<organism evidence="2 3">
    <name type="scientific">Lupinus luteus</name>
    <name type="common">European yellow lupine</name>
    <dbReference type="NCBI Taxonomy" id="3873"/>
    <lineage>
        <taxon>Eukaryota</taxon>
        <taxon>Viridiplantae</taxon>
        <taxon>Streptophyta</taxon>
        <taxon>Embryophyta</taxon>
        <taxon>Tracheophyta</taxon>
        <taxon>Spermatophyta</taxon>
        <taxon>Magnoliopsida</taxon>
        <taxon>eudicotyledons</taxon>
        <taxon>Gunneridae</taxon>
        <taxon>Pentapetalae</taxon>
        <taxon>rosids</taxon>
        <taxon>fabids</taxon>
        <taxon>Fabales</taxon>
        <taxon>Fabaceae</taxon>
        <taxon>Papilionoideae</taxon>
        <taxon>50 kb inversion clade</taxon>
        <taxon>genistoids sensu lato</taxon>
        <taxon>core genistoids</taxon>
        <taxon>Genisteae</taxon>
        <taxon>Lupinus</taxon>
    </lineage>
</organism>
<dbReference type="Proteomes" id="UP001497480">
    <property type="component" value="Unassembled WGS sequence"/>
</dbReference>
<keyword evidence="3" id="KW-1185">Reference proteome</keyword>
<gene>
    <name evidence="2" type="ORF">LLUT_LOCUS28456</name>
</gene>
<dbReference type="EMBL" id="CAXHTB010000020">
    <property type="protein sequence ID" value="CAL0327396.1"/>
    <property type="molecule type" value="Genomic_DNA"/>
</dbReference>
<protein>
    <submittedName>
        <fullName evidence="2">Uncharacterized protein</fullName>
    </submittedName>
</protein>
<feature type="region of interest" description="Disordered" evidence="1">
    <location>
        <begin position="75"/>
        <end position="94"/>
    </location>
</feature>
<evidence type="ECO:0000313" key="2">
    <source>
        <dbReference type="EMBL" id="CAL0327396.1"/>
    </source>
</evidence>
<proteinExistence type="predicted"/>
<sequence>MEENNKENESVLNKDTNPNGVVITVYVESMKTRSEDPTKKTKAHPHFNITRDSVTHGYDRRAQLLEYSRKLRNQGSENVPLPTNQSHTKTINKSKVKSMLKEGKSYLVDIEDIDNF</sequence>
<evidence type="ECO:0000313" key="3">
    <source>
        <dbReference type="Proteomes" id="UP001497480"/>
    </source>
</evidence>